<evidence type="ECO:0000313" key="4">
    <source>
        <dbReference type="Proteomes" id="UP000217199"/>
    </source>
</evidence>
<dbReference type="InterPro" id="IPR051681">
    <property type="entry name" value="Ser/Thr_Kinases-Pseudokinases"/>
</dbReference>
<dbReference type="InterPro" id="IPR011009">
    <property type="entry name" value="Kinase-like_dom_sf"/>
</dbReference>
<dbReference type="GO" id="GO:0005524">
    <property type="term" value="F:ATP binding"/>
    <property type="evidence" value="ECO:0007669"/>
    <property type="project" value="InterPro"/>
</dbReference>
<feature type="compositionally biased region" description="Low complexity" evidence="1">
    <location>
        <begin position="716"/>
        <end position="735"/>
    </location>
</feature>
<protein>
    <recommendedName>
        <fullName evidence="2">Protein kinase domain-containing protein</fullName>
    </recommendedName>
</protein>
<dbReference type="Proteomes" id="UP000217199">
    <property type="component" value="Unassembled WGS sequence"/>
</dbReference>
<proteinExistence type="predicted"/>
<accession>A0A286U7T1</accession>
<gene>
    <name evidence="3" type="ORF">PNOK_0848000</name>
</gene>
<dbReference type="Gene3D" id="1.10.510.10">
    <property type="entry name" value="Transferase(Phosphotransferase) domain 1"/>
    <property type="match status" value="2"/>
</dbReference>
<dbReference type="InterPro" id="IPR001245">
    <property type="entry name" value="Ser-Thr/Tyr_kinase_cat_dom"/>
</dbReference>
<reference evidence="3 4" key="1">
    <citation type="journal article" date="2017" name="Mol. Ecol.">
        <title>Comparative and population genomic landscape of Phellinus noxius: A hypervariable fungus causing root rot in trees.</title>
        <authorList>
            <person name="Chung C.L."/>
            <person name="Lee T.J."/>
            <person name="Akiba M."/>
            <person name="Lee H.H."/>
            <person name="Kuo T.H."/>
            <person name="Liu D."/>
            <person name="Ke H.M."/>
            <person name="Yokoi T."/>
            <person name="Roa M.B."/>
            <person name="Lu M.J."/>
            <person name="Chang Y.Y."/>
            <person name="Ann P.J."/>
            <person name="Tsai J.N."/>
            <person name="Chen C.Y."/>
            <person name="Tzean S.S."/>
            <person name="Ota Y."/>
            <person name="Hattori T."/>
            <person name="Sahashi N."/>
            <person name="Liou R.F."/>
            <person name="Kikuchi T."/>
            <person name="Tsai I.J."/>
        </authorList>
    </citation>
    <scope>NUCLEOTIDE SEQUENCE [LARGE SCALE GENOMIC DNA]</scope>
    <source>
        <strain evidence="3 4">FFPRI411160</strain>
    </source>
</reference>
<dbReference type="STRING" id="2282107.A0A286U7T1"/>
<dbReference type="PROSITE" id="PS00109">
    <property type="entry name" value="PROTEIN_KINASE_TYR"/>
    <property type="match status" value="1"/>
</dbReference>
<evidence type="ECO:0000313" key="3">
    <source>
        <dbReference type="EMBL" id="PAV15622.1"/>
    </source>
</evidence>
<dbReference type="PANTHER" id="PTHR44329">
    <property type="entry name" value="SERINE/THREONINE-PROTEIN KINASE TNNI3K-RELATED"/>
    <property type="match status" value="1"/>
</dbReference>
<dbReference type="EMBL" id="NBII01000009">
    <property type="protein sequence ID" value="PAV15622.1"/>
    <property type="molecule type" value="Genomic_DNA"/>
</dbReference>
<dbReference type="InterPro" id="IPR008266">
    <property type="entry name" value="Tyr_kinase_AS"/>
</dbReference>
<dbReference type="Pfam" id="PF07714">
    <property type="entry name" value="PK_Tyr_Ser-Thr"/>
    <property type="match status" value="2"/>
</dbReference>
<feature type="domain" description="Protein kinase" evidence="2">
    <location>
        <begin position="487"/>
        <end position="803"/>
    </location>
</feature>
<dbReference type="GO" id="GO:0004674">
    <property type="term" value="F:protein serine/threonine kinase activity"/>
    <property type="evidence" value="ECO:0007669"/>
    <property type="project" value="TreeGrafter"/>
</dbReference>
<feature type="domain" description="Protein kinase" evidence="2">
    <location>
        <begin position="206"/>
        <end position="464"/>
    </location>
</feature>
<feature type="region of interest" description="Disordered" evidence="1">
    <location>
        <begin position="716"/>
        <end position="736"/>
    </location>
</feature>
<dbReference type="InParanoid" id="A0A286U7T1"/>
<organism evidence="3 4">
    <name type="scientific">Pyrrhoderma noxium</name>
    <dbReference type="NCBI Taxonomy" id="2282107"/>
    <lineage>
        <taxon>Eukaryota</taxon>
        <taxon>Fungi</taxon>
        <taxon>Dikarya</taxon>
        <taxon>Basidiomycota</taxon>
        <taxon>Agaricomycotina</taxon>
        <taxon>Agaricomycetes</taxon>
        <taxon>Hymenochaetales</taxon>
        <taxon>Hymenochaetaceae</taxon>
        <taxon>Pyrrhoderma</taxon>
    </lineage>
</organism>
<keyword evidence="4" id="KW-1185">Reference proteome</keyword>
<evidence type="ECO:0000259" key="2">
    <source>
        <dbReference type="PROSITE" id="PS50011"/>
    </source>
</evidence>
<dbReference type="AlphaFoldDB" id="A0A286U7T1"/>
<sequence length="809" mass="90039">MNDIVSDYSQAVSGLKVHKRAADNVKEQLSTILGDADYSAHRLHVLLNAVSTKIPELQRLSNLSPLKAYLYQGETSHVLDSLFDACWTYALECHDEHVREDILEQRQIYESDRKADGVSLRRLLRDCLRTNVDKHILELDDSEVNALLGAIQTEVKAAEQTPDTARLYQQFLSRRNDIDNEYGGQMPRNSGDLSKTLQDLTEKVVRVNKEEFSWGAICSFYSAELYGKRVALATPKPWRTYKIRMDAIAAGQVKVRWKDFDHPNVLPLLGIVKNFQDGIALVSPWMSNGAIDYYLRDNPTVDRLKLIIDIASGLNYLHSLNPPYVHGIINLGCTLVDNEGNAVIGGFASAIFEEGLSTSLRYLAPEHVKKEETLPSMASDVYSFARVALYIVTDNKPFSEIHNSGDVIRAILYKQRPSRPPQRLLSQRGLEDSDKLWALLVHCWSDDPDLRPSMATVLRILEDIRQGQMGPSSLMDVRDLTRMLSFPEGVNVRASGSFGDVRTGQLDGFGKVALKTITVRGVGRGNLRTTKRFFREASIWNSLRHPNILPFLGTADPPGLATCLVSPWIENGNLVDYLRSIPPGTLSDYNALYIAYGIANGLDYLHKQNPPVIHGDLRGANILISPEGNPLLCDFGLAVIVEDLTHIPLSNTLQNTGNPRWMAPELFVGEGTLVSVNSDVWALGMVLLEITTLDIPYRDIRSSTQVILEVYKGITPSRPTSNSSSSSSTNGFSSNAIMTSDNATIPSVRHQSDQEFGQMQAQVQNGVSLRLTDELWAVMLRCWARESHARPSAGEVANELERIRLGMTV</sequence>
<name>A0A286U7T1_9AGAM</name>
<dbReference type="OrthoDB" id="4062651at2759"/>
<dbReference type="InterPro" id="IPR000719">
    <property type="entry name" value="Prot_kinase_dom"/>
</dbReference>
<comment type="caution">
    <text evidence="3">The sequence shown here is derived from an EMBL/GenBank/DDBJ whole genome shotgun (WGS) entry which is preliminary data.</text>
</comment>
<dbReference type="SUPFAM" id="SSF56112">
    <property type="entry name" value="Protein kinase-like (PK-like)"/>
    <property type="match status" value="2"/>
</dbReference>
<evidence type="ECO:0000256" key="1">
    <source>
        <dbReference type="SAM" id="MobiDB-lite"/>
    </source>
</evidence>
<dbReference type="PROSITE" id="PS50011">
    <property type="entry name" value="PROTEIN_KINASE_DOM"/>
    <property type="match status" value="2"/>
</dbReference>